<dbReference type="Proteomes" id="UP001352852">
    <property type="component" value="Unassembled WGS sequence"/>
</dbReference>
<evidence type="ECO:0000256" key="1">
    <source>
        <dbReference type="ARBA" id="ARBA00004608"/>
    </source>
</evidence>
<accession>A0ABU7DI89</accession>
<gene>
    <name evidence="6" type="ORF">CHARACLAT_018517</name>
</gene>
<name>A0ABU7DI89_9TELE</name>
<protein>
    <submittedName>
        <fullName evidence="6">Uncharacterized protein</fullName>
    </submittedName>
</protein>
<dbReference type="PANTHER" id="PTHR14543:SF1">
    <property type="entry name" value="PROTRUDIN"/>
    <property type="match status" value="1"/>
</dbReference>
<evidence type="ECO:0000256" key="4">
    <source>
        <dbReference type="SAM" id="MobiDB-lite"/>
    </source>
</evidence>
<keyword evidence="3 5" id="KW-0472">Membrane</keyword>
<keyword evidence="2" id="KW-0967">Endosome</keyword>
<keyword evidence="5" id="KW-1133">Transmembrane helix</keyword>
<comment type="subcellular location">
    <subcellularLocation>
        <location evidence="1">Endosome membrane</location>
    </subcellularLocation>
</comment>
<evidence type="ECO:0000256" key="3">
    <source>
        <dbReference type="ARBA" id="ARBA00023136"/>
    </source>
</evidence>
<organism evidence="6 7">
    <name type="scientific">Characodon lateralis</name>
    <dbReference type="NCBI Taxonomy" id="208331"/>
    <lineage>
        <taxon>Eukaryota</taxon>
        <taxon>Metazoa</taxon>
        <taxon>Chordata</taxon>
        <taxon>Craniata</taxon>
        <taxon>Vertebrata</taxon>
        <taxon>Euteleostomi</taxon>
        <taxon>Actinopterygii</taxon>
        <taxon>Neopterygii</taxon>
        <taxon>Teleostei</taxon>
        <taxon>Neoteleostei</taxon>
        <taxon>Acanthomorphata</taxon>
        <taxon>Ovalentaria</taxon>
        <taxon>Atherinomorphae</taxon>
        <taxon>Cyprinodontiformes</taxon>
        <taxon>Goodeidae</taxon>
        <taxon>Characodon</taxon>
    </lineage>
</organism>
<evidence type="ECO:0000313" key="7">
    <source>
        <dbReference type="Proteomes" id="UP001352852"/>
    </source>
</evidence>
<reference evidence="6 7" key="1">
    <citation type="submission" date="2021-06" db="EMBL/GenBank/DDBJ databases">
        <authorList>
            <person name="Palmer J.M."/>
        </authorList>
    </citation>
    <scope>NUCLEOTIDE SEQUENCE [LARGE SCALE GENOMIC DNA]</scope>
    <source>
        <strain evidence="6 7">CL_MEX2019</strain>
        <tissue evidence="6">Muscle</tissue>
    </source>
</reference>
<dbReference type="PANTHER" id="PTHR14543">
    <property type="entry name" value="PROTRUDIN"/>
    <property type="match status" value="1"/>
</dbReference>
<evidence type="ECO:0000256" key="2">
    <source>
        <dbReference type="ARBA" id="ARBA00022753"/>
    </source>
</evidence>
<dbReference type="EMBL" id="JAHUTJ010026214">
    <property type="protein sequence ID" value="MED6274657.1"/>
    <property type="molecule type" value="Genomic_DNA"/>
</dbReference>
<proteinExistence type="predicted"/>
<evidence type="ECO:0000313" key="6">
    <source>
        <dbReference type="EMBL" id="MED6274657.1"/>
    </source>
</evidence>
<keyword evidence="7" id="KW-1185">Reference proteome</keyword>
<feature type="region of interest" description="Disordered" evidence="4">
    <location>
        <begin position="1"/>
        <end position="33"/>
    </location>
</feature>
<sequence>MTVKDLSPTRRRRIATLSSTGVNPNTPPPLLVGHSRVEESSAPLEEMRSRAHAVHGGEPDYTQSISLDLPHKLRLLPPSEVTFHVPRASLSIRGSGRRGLHLRPPPNPLCTGPSWFPLQVVGPLGDGLTSLVWAWPGRVLRGAAQPPGTLQRVPTPVLAPGWTPAPLYQATFYGAVLVVLCLLCVAPVGWVLAGLNSVVFLWNRDFCRVLLDLRNLLHLGQTQTSVGVSEEQDQGNTADQTPTPTSLEVTLQNMVFIFFLKRIMINSDVVIYIKAL</sequence>
<comment type="caution">
    <text evidence="6">The sequence shown here is derived from an EMBL/GenBank/DDBJ whole genome shotgun (WGS) entry which is preliminary data.</text>
</comment>
<feature type="transmembrane region" description="Helical" evidence="5">
    <location>
        <begin position="172"/>
        <end position="202"/>
    </location>
</feature>
<evidence type="ECO:0000256" key="5">
    <source>
        <dbReference type="SAM" id="Phobius"/>
    </source>
</evidence>
<dbReference type="InterPro" id="IPR042405">
    <property type="entry name" value="Protrudin"/>
</dbReference>
<keyword evidence="5" id="KW-0812">Transmembrane</keyword>